<protein>
    <submittedName>
        <fullName evidence="2">Uncharacterized protein</fullName>
    </submittedName>
</protein>
<feature type="region of interest" description="Disordered" evidence="1">
    <location>
        <begin position="1004"/>
        <end position="1028"/>
    </location>
</feature>
<keyword evidence="3" id="KW-1185">Reference proteome</keyword>
<organism evidence="2 3">
    <name type="scientific">Amanita thiersii Skay4041</name>
    <dbReference type="NCBI Taxonomy" id="703135"/>
    <lineage>
        <taxon>Eukaryota</taxon>
        <taxon>Fungi</taxon>
        <taxon>Dikarya</taxon>
        <taxon>Basidiomycota</taxon>
        <taxon>Agaricomycotina</taxon>
        <taxon>Agaricomycetes</taxon>
        <taxon>Agaricomycetidae</taxon>
        <taxon>Agaricales</taxon>
        <taxon>Pluteineae</taxon>
        <taxon>Amanitaceae</taxon>
        <taxon>Amanita</taxon>
    </lineage>
</organism>
<reference evidence="2 3" key="1">
    <citation type="submission" date="2014-02" db="EMBL/GenBank/DDBJ databases">
        <title>Transposable element dynamics among asymbiotic and ectomycorrhizal Amanita fungi.</title>
        <authorList>
            <consortium name="DOE Joint Genome Institute"/>
            <person name="Hess J."/>
            <person name="Skrede I."/>
            <person name="Wolfe B."/>
            <person name="LaButti K."/>
            <person name="Ohm R.A."/>
            <person name="Grigoriev I.V."/>
            <person name="Pringle A."/>
        </authorList>
    </citation>
    <scope>NUCLEOTIDE SEQUENCE [LARGE SCALE GENOMIC DNA]</scope>
    <source>
        <strain evidence="2 3">SKay4041</strain>
    </source>
</reference>
<evidence type="ECO:0000313" key="2">
    <source>
        <dbReference type="EMBL" id="PFH53299.1"/>
    </source>
</evidence>
<name>A0A2A9NRX8_9AGAR</name>
<dbReference type="EMBL" id="KZ301974">
    <property type="protein sequence ID" value="PFH53299.1"/>
    <property type="molecule type" value="Genomic_DNA"/>
</dbReference>
<evidence type="ECO:0000313" key="3">
    <source>
        <dbReference type="Proteomes" id="UP000242287"/>
    </source>
</evidence>
<accession>A0A2A9NRX8</accession>
<gene>
    <name evidence="2" type="ORF">AMATHDRAFT_83961</name>
</gene>
<dbReference type="AlphaFoldDB" id="A0A2A9NRX8"/>
<dbReference type="Proteomes" id="UP000242287">
    <property type="component" value="Unassembled WGS sequence"/>
</dbReference>
<proteinExistence type="predicted"/>
<dbReference type="OrthoDB" id="3259617at2759"/>
<evidence type="ECO:0000256" key="1">
    <source>
        <dbReference type="SAM" id="MobiDB-lite"/>
    </source>
</evidence>
<feature type="compositionally biased region" description="Polar residues" evidence="1">
    <location>
        <begin position="1004"/>
        <end position="1025"/>
    </location>
</feature>
<sequence>MSNARRVLEQPPPDGRLKQLSVPVYFTSPLNTLLSSLHDPDCLEVSIHDLIEAYSSLSERIRSVGNVLICNEGILSSLRIIQQNASELIQVIRRDLRRLVSGRPPLRSHNELSLGSCSDDYDREDHLEITFDLERLAKCILCLLSDVSIHVSLYSLFAASDLLAVLDDLLTIASSPSLLVPNEPKLCTIIMWIFQVQQLPFNLLSPQMEKLTVALNRAIHNDFGQQGIVDALKAIHVLLLRHRAPFLTPFTEFLPTILDHIVSDLPDTRLCALYALSSYAFTSRGSSNIGPLKLSIHRAVQKFIDDQHNHWKESPKESLLPNIIRRAMSSNRHSHFGTSPSWALILVASLILLLDSTVFSKPSCMKLVLSTLSLAVRHRRPAIRSLHPLVWNVLLWAYMRIPITAINDSDSILDSTETMRRAFMVVKQEHRNGIGAIFISCLLGQSRTSPVTHRINIQDALIIMTDMLLSNDTQSQEDASLIFEKLLDSKTESCDFKAEVTLDWLLSSHIFDGSLLNVRADELGDAVSSISRPSREIVCLSDQEINDNWDALADIWMLITTRLITDSDTQLPTLSVSTLKSLLTMYTRIHKNRCLSSSPPELSTRMASVISKFLARSVRLDEQIKHLNFVTHIWVVMKNTLDAAWLPSNAEIIFATVLKHCFMLRDEGINNAWSALCFELISVDIPTLLHVVYHKSKQREEVEVIRHLWSIIVRARHDQEHKSNWDDLVTLLGIPFGAWSMCKPELEKWEMLLGDALNLAERSSIRCEVVIRVFLERLENEQLRSFKGNPRALRCILGRIDISSCEELDSEFYRLVNEILTSSYPPAPENLFACIDLLCMIGDQIASCPKALLVCLLELTQGCSCIWIEDKYHILVETEQNIIVDALYCNTLNRLCHCELTLKDLDALSPFFASVFNAWRIPEPALGPISFENFWRGRCNSTQGLKGSLPNKMLTCLAGLSLVWGGSTVSKDSSGRTSISIILDSLMASVREFQSASPIFQPSNNIRSSNVDQETSTPYPTNVASPSAKDPLTALGPVAISSSLEILPSKRLSGMQVDVRFKTHSTPHIDDRVEMIEPTISSSGVDWFPLLGDDKASSEPVTTASPAHVDHRSISQPTLFARSRFFDSPDFSYLRDS</sequence>